<keyword evidence="4" id="KW-1185">Reference proteome</keyword>
<dbReference type="PANTHER" id="PTHR13947">
    <property type="entry name" value="GNAT FAMILY N-ACETYLTRANSFERASE"/>
    <property type="match status" value="1"/>
</dbReference>
<dbReference type="Gene3D" id="3.40.630.30">
    <property type="match status" value="1"/>
</dbReference>
<dbReference type="InterPro" id="IPR016181">
    <property type="entry name" value="Acyl_CoA_acyltransferase"/>
</dbReference>
<comment type="caution">
    <text evidence="3">The sequence shown here is derived from an EMBL/GenBank/DDBJ whole genome shotgun (WGS) entry which is preliminary data.</text>
</comment>
<dbReference type="EMBL" id="SPLM01000111">
    <property type="protein sequence ID" value="TMW58415.1"/>
    <property type="molecule type" value="Genomic_DNA"/>
</dbReference>
<feature type="domain" description="N-acetyltransferase" evidence="2">
    <location>
        <begin position="11"/>
        <end position="177"/>
    </location>
</feature>
<protein>
    <recommendedName>
        <fullName evidence="2">N-acetyltransferase domain-containing protein</fullName>
    </recommendedName>
</protein>
<name>A0A8K1C8V2_PYTOL</name>
<dbReference type="PROSITE" id="PS51186">
    <property type="entry name" value="GNAT"/>
    <property type="match status" value="1"/>
</dbReference>
<dbReference type="Pfam" id="PF00583">
    <property type="entry name" value="Acetyltransf_1"/>
    <property type="match status" value="1"/>
</dbReference>
<dbReference type="PANTHER" id="PTHR13947:SF37">
    <property type="entry name" value="LD18367P"/>
    <property type="match status" value="1"/>
</dbReference>
<dbReference type="CDD" id="cd04301">
    <property type="entry name" value="NAT_SF"/>
    <property type="match status" value="1"/>
</dbReference>
<dbReference type="SUPFAM" id="SSF55729">
    <property type="entry name" value="Acyl-CoA N-acyltransferases (Nat)"/>
    <property type="match status" value="1"/>
</dbReference>
<accession>A0A8K1C8V2</accession>
<evidence type="ECO:0000259" key="2">
    <source>
        <dbReference type="PROSITE" id="PS51186"/>
    </source>
</evidence>
<dbReference type="InterPro" id="IPR000182">
    <property type="entry name" value="GNAT_dom"/>
</dbReference>
<dbReference type="Proteomes" id="UP000794436">
    <property type="component" value="Unassembled WGS sequence"/>
</dbReference>
<dbReference type="AlphaFoldDB" id="A0A8K1C8V2"/>
<evidence type="ECO:0000313" key="3">
    <source>
        <dbReference type="EMBL" id="TMW58415.1"/>
    </source>
</evidence>
<evidence type="ECO:0000313" key="4">
    <source>
        <dbReference type="Proteomes" id="UP000794436"/>
    </source>
</evidence>
<sequence>MTADAAVTQRIRIRAYRPEDHKTVIELFLAGMHSYITPDLEHLFDDAMAESLNGDLASIQETYFDKGGFFWLATIEEDEKEVLVGMVALERKADNEGELRRMSVKAEYRRYGVGRLLVSHLENWAKKEGMTKVWLGTGGIMQQAQKFYQSMGYKHFKTEKFMEEPPLEAYFYEKEIA</sequence>
<dbReference type="GO" id="GO:0008080">
    <property type="term" value="F:N-acetyltransferase activity"/>
    <property type="evidence" value="ECO:0007669"/>
    <property type="project" value="InterPro"/>
</dbReference>
<keyword evidence="1" id="KW-0808">Transferase</keyword>
<organism evidence="3 4">
    <name type="scientific">Pythium oligandrum</name>
    <name type="common">Mycoparasitic fungus</name>
    <dbReference type="NCBI Taxonomy" id="41045"/>
    <lineage>
        <taxon>Eukaryota</taxon>
        <taxon>Sar</taxon>
        <taxon>Stramenopiles</taxon>
        <taxon>Oomycota</taxon>
        <taxon>Peronosporomycetes</taxon>
        <taxon>Pythiales</taxon>
        <taxon>Pythiaceae</taxon>
        <taxon>Pythium</taxon>
    </lineage>
</organism>
<evidence type="ECO:0000256" key="1">
    <source>
        <dbReference type="ARBA" id="ARBA00022679"/>
    </source>
</evidence>
<proteinExistence type="predicted"/>
<gene>
    <name evidence="3" type="ORF">Poli38472_009974</name>
</gene>
<reference evidence="3" key="1">
    <citation type="submission" date="2019-03" db="EMBL/GenBank/DDBJ databases">
        <title>Long read genome sequence of the mycoparasitic Pythium oligandrum ATCC 38472 isolated from sugarbeet rhizosphere.</title>
        <authorList>
            <person name="Gaulin E."/>
        </authorList>
    </citation>
    <scope>NUCLEOTIDE SEQUENCE</scope>
    <source>
        <strain evidence="3">ATCC 38472_TT</strain>
    </source>
</reference>
<dbReference type="OrthoDB" id="41532at2759"/>
<dbReference type="InterPro" id="IPR050769">
    <property type="entry name" value="NAT_camello-type"/>
</dbReference>